<feature type="domain" description="HTH arsR-type" evidence="4">
    <location>
        <begin position="4"/>
        <end position="98"/>
    </location>
</feature>
<dbReference type="SUPFAM" id="SSF46785">
    <property type="entry name" value="Winged helix' DNA-binding domain"/>
    <property type="match status" value="1"/>
</dbReference>
<sequence>MVTTSLTSPFEVASGFHALSDPLRVRVLELLQQQEYCVCELCEQLHVSQSKLSFHLKALREASLVRARQEGRWVYYSVNRRQFNLLEQYLSEYSRRTAGLLSGRYSSCQ</sequence>
<dbReference type="AlphaFoldDB" id="U7QPV1"/>
<dbReference type="InterPro" id="IPR051011">
    <property type="entry name" value="Metal_resp_trans_reg"/>
</dbReference>
<dbReference type="Proteomes" id="UP000017127">
    <property type="component" value="Unassembled WGS sequence"/>
</dbReference>
<evidence type="ECO:0000313" key="5">
    <source>
        <dbReference type="EMBL" id="ERT09150.1"/>
    </source>
</evidence>
<dbReference type="SMART" id="SM00418">
    <property type="entry name" value="HTH_ARSR"/>
    <property type="match status" value="1"/>
</dbReference>
<dbReference type="CDD" id="cd00090">
    <property type="entry name" value="HTH_ARSR"/>
    <property type="match status" value="1"/>
</dbReference>
<evidence type="ECO:0000256" key="1">
    <source>
        <dbReference type="ARBA" id="ARBA00023015"/>
    </source>
</evidence>
<dbReference type="Gene3D" id="1.10.10.10">
    <property type="entry name" value="Winged helix-like DNA-binding domain superfamily/Winged helix DNA-binding domain"/>
    <property type="match status" value="1"/>
</dbReference>
<protein>
    <submittedName>
        <fullName evidence="5">Bacterial regulatory, arsR family protein</fullName>
    </submittedName>
</protein>
<keyword evidence="3" id="KW-0804">Transcription</keyword>
<dbReference type="OrthoDB" id="9798835at2"/>
<dbReference type="InterPro" id="IPR011991">
    <property type="entry name" value="ArsR-like_HTH"/>
</dbReference>
<dbReference type="PRINTS" id="PR00778">
    <property type="entry name" value="HTHARSR"/>
</dbReference>
<dbReference type="Pfam" id="PF01022">
    <property type="entry name" value="HTH_5"/>
    <property type="match status" value="1"/>
</dbReference>
<dbReference type="PANTHER" id="PTHR43132">
    <property type="entry name" value="ARSENICAL RESISTANCE OPERON REPRESSOR ARSR-RELATED"/>
    <property type="match status" value="1"/>
</dbReference>
<reference evidence="5 6" key="1">
    <citation type="journal article" date="2013" name="Front. Microbiol.">
        <title>Comparative genomic analyses of the cyanobacterium, Lyngbya aestuarii BL J, a powerful hydrogen producer.</title>
        <authorList>
            <person name="Kothari A."/>
            <person name="Vaughn M."/>
            <person name="Garcia-Pichel F."/>
        </authorList>
    </citation>
    <scope>NUCLEOTIDE SEQUENCE [LARGE SCALE GENOMIC DNA]</scope>
    <source>
        <strain evidence="5 6">BL J</strain>
    </source>
</reference>
<evidence type="ECO:0000256" key="3">
    <source>
        <dbReference type="ARBA" id="ARBA00023163"/>
    </source>
</evidence>
<organism evidence="5 6">
    <name type="scientific">Lyngbya aestuarii BL J</name>
    <dbReference type="NCBI Taxonomy" id="1348334"/>
    <lineage>
        <taxon>Bacteria</taxon>
        <taxon>Bacillati</taxon>
        <taxon>Cyanobacteriota</taxon>
        <taxon>Cyanophyceae</taxon>
        <taxon>Oscillatoriophycideae</taxon>
        <taxon>Oscillatoriales</taxon>
        <taxon>Microcoleaceae</taxon>
        <taxon>Lyngbya</taxon>
    </lineage>
</organism>
<dbReference type="RefSeq" id="WP_023064695.1">
    <property type="nucleotide sequence ID" value="NZ_AUZM01000005.1"/>
</dbReference>
<dbReference type="GO" id="GO:0003677">
    <property type="term" value="F:DNA binding"/>
    <property type="evidence" value="ECO:0007669"/>
    <property type="project" value="UniProtKB-KW"/>
</dbReference>
<dbReference type="PANTHER" id="PTHR43132:SF2">
    <property type="entry name" value="ARSENICAL RESISTANCE OPERON REPRESSOR ARSR-RELATED"/>
    <property type="match status" value="1"/>
</dbReference>
<dbReference type="NCBIfam" id="NF033788">
    <property type="entry name" value="HTH_metalloreg"/>
    <property type="match status" value="1"/>
</dbReference>
<keyword evidence="1" id="KW-0805">Transcription regulation</keyword>
<evidence type="ECO:0000313" key="6">
    <source>
        <dbReference type="Proteomes" id="UP000017127"/>
    </source>
</evidence>
<dbReference type="PROSITE" id="PS50987">
    <property type="entry name" value="HTH_ARSR_2"/>
    <property type="match status" value="1"/>
</dbReference>
<keyword evidence="2" id="KW-0238">DNA-binding</keyword>
<gene>
    <name evidence="5" type="ORF">M595_0857</name>
</gene>
<dbReference type="FunFam" id="1.10.10.10:FF:000279">
    <property type="entry name" value="Transcriptional regulator, ArsR family"/>
    <property type="match status" value="1"/>
</dbReference>
<dbReference type="GO" id="GO:0003700">
    <property type="term" value="F:DNA-binding transcription factor activity"/>
    <property type="evidence" value="ECO:0007669"/>
    <property type="project" value="InterPro"/>
</dbReference>
<name>U7QPV1_9CYAN</name>
<keyword evidence="6" id="KW-1185">Reference proteome</keyword>
<accession>U7QPV1</accession>
<dbReference type="InterPro" id="IPR036390">
    <property type="entry name" value="WH_DNA-bd_sf"/>
</dbReference>
<comment type="caution">
    <text evidence="5">The sequence shown here is derived from an EMBL/GenBank/DDBJ whole genome shotgun (WGS) entry which is preliminary data.</text>
</comment>
<dbReference type="EMBL" id="AUZM01000005">
    <property type="protein sequence ID" value="ERT09150.1"/>
    <property type="molecule type" value="Genomic_DNA"/>
</dbReference>
<proteinExistence type="predicted"/>
<evidence type="ECO:0000256" key="2">
    <source>
        <dbReference type="ARBA" id="ARBA00023125"/>
    </source>
</evidence>
<evidence type="ECO:0000259" key="4">
    <source>
        <dbReference type="PROSITE" id="PS50987"/>
    </source>
</evidence>
<dbReference type="InterPro" id="IPR001845">
    <property type="entry name" value="HTH_ArsR_DNA-bd_dom"/>
</dbReference>
<dbReference type="InterPro" id="IPR036388">
    <property type="entry name" value="WH-like_DNA-bd_sf"/>
</dbReference>